<dbReference type="Gene3D" id="2.60.40.1120">
    <property type="entry name" value="Carboxypeptidase-like, regulatory domain"/>
    <property type="match status" value="1"/>
</dbReference>
<dbReference type="Pfam" id="PF07715">
    <property type="entry name" value="Plug"/>
    <property type="match status" value="1"/>
</dbReference>
<keyword evidence="16" id="KW-1185">Reference proteome</keyword>
<comment type="similarity">
    <text evidence="10 11">Belongs to the TonB-dependent receptor family.</text>
</comment>
<dbReference type="PANTHER" id="PTHR30069:SF29">
    <property type="entry name" value="HEMOGLOBIN AND HEMOGLOBIN-HAPTOGLOBIN-BINDING PROTEIN 1-RELATED"/>
    <property type="match status" value="1"/>
</dbReference>
<evidence type="ECO:0000256" key="5">
    <source>
        <dbReference type="ARBA" id="ARBA00022729"/>
    </source>
</evidence>
<dbReference type="Gene3D" id="2.40.170.20">
    <property type="entry name" value="TonB-dependent receptor, beta-barrel domain"/>
    <property type="match status" value="1"/>
</dbReference>
<evidence type="ECO:0000256" key="10">
    <source>
        <dbReference type="PROSITE-ProRule" id="PRU01360"/>
    </source>
</evidence>
<keyword evidence="4 10" id="KW-0812">Transmembrane</keyword>
<evidence type="ECO:0000259" key="13">
    <source>
        <dbReference type="Pfam" id="PF00593"/>
    </source>
</evidence>
<name>A0ABQ1K7F0_9FLAO</name>
<dbReference type="SUPFAM" id="SSF56935">
    <property type="entry name" value="Porins"/>
    <property type="match status" value="1"/>
</dbReference>
<evidence type="ECO:0000256" key="7">
    <source>
        <dbReference type="ARBA" id="ARBA00023136"/>
    </source>
</evidence>
<sequence length="793" mass="88189">MKFYYLLLVLLLSVSWSTQAQYTLSGTVQTPKSTPLSGAHIHSNALHSISAPDGYYEVHNIPKGEQRVVISYIGYKTLDTVINFRDNVVLDVTLKPHAEQLQEVVLTENNVVSQNTVQEDRLKTETIEKYSSASLGDALKELPGVYALKTGTNIVKPVINGLHSSRVPVISNNVRLEDQQWGIEHAPNLDINSAGRISVIKGANALQYGGDAVGGLILVKPMEVLKDSLFGKSILSLNSNGRGGNLATSLHKGNEKGWAWNAGGSFKYMGDREAPDYVISNTGNREANFSGETRYIGDDYNISGFYSFYSAEIGIAKATHIGNTADLVNAINNQQPSVIEPFTHTIDNPKQQIQHHLAKLDYNKKLGNDASLNLQYAFQLNRRKEFDLRRGDYKDVPALDLTLITHSAQANWKKYLGDVTLKSGVSFSLQENDASPDTGVSPLIPKYTKTDAGAYGIASYRFSDKLTGEAGVRYDFTNISASKYYKKTRWTSLGYDGVYDNFITGEKGSQWLTNPEFTYHNISASLGIRYGITNNTELVGNAGLAMRNPNPSELFSDGLHHSNGTIELGDLGLDKETAIKVSATLLHKGKNFSLEATPFLNSIANFIYLQPTATEVTIRGSFPVYNYKQANALLTGFDFSTKWQPVNGLQHNLTFSYVHGTNTDTDEPLIDMPPLNINNAVRYTWANWHNLFLELRSEAVFTQNRYPNYNFYTDVPQGNELVSTLVNVSIPPKGYHLLNFSSGMHFDFGKTGTDINLSVYNIFNTSYRDYLNRQRLYADNAGRNIQLQIKFTY</sequence>
<dbReference type="EMBL" id="BMJE01000010">
    <property type="protein sequence ID" value="GGB86793.1"/>
    <property type="molecule type" value="Genomic_DNA"/>
</dbReference>
<dbReference type="InterPro" id="IPR036942">
    <property type="entry name" value="Beta-barrel_TonB_sf"/>
</dbReference>
<reference evidence="16" key="1">
    <citation type="journal article" date="2019" name="Int. J. Syst. Evol. Microbiol.">
        <title>The Global Catalogue of Microorganisms (GCM) 10K type strain sequencing project: providing services to taxonomists for standard genome sequencing and annotation.</title>
        <authorList>
            <consortium name="The Broad Institute Genomics Platform"/>
            <consortium name="The Broad Institute Genome Sequencing Center for Infectious Disease"/>
            <person name="Wu L."/>
            <person name="Ma J."/>
        </authorList>
    </citation>
    <scope>NUCLEOTIDE SEQUENCE [LARGE SCALE GENOMIC DNA]</scope>
    <source>
        <strain evidence="16">CGMCC 1.15461</strain>
    </source>
</reference>
<dbReference type="InterPro" id="IPR012910">
    <property type="entry name" value="Plug_dom"/>
</dbReference>
<comment type="caution">
    <text evidence="15">The sequence shown here is derived from an EMBL/GenBank/DDBJ whole genome shotgun (WGS) entry which is preliminary data.</text>
</comment>
<feature type="domain" description="TonB-dependent receptor-like beta-barrel" evidence="13">
    <location>
        <begin position="297"/>
        <end position="762"/>
    </location>
</feature>
<dbReference type="InterPro" id="IPR039426">
    <property type="entry name" value="TonB-dep_rcpt-like"/>
</dbReference>
<dbReference type="InterPro" id="IPR000531">
    <property type="entry name" value="Beta-barrel_TonB"/>
</dbReference>
<keyword evidence="3 10" id="KW-1134">Transmembrane beta strand</keyword>
<evidence type="ECO:0000256" key="2">
    <source>
        <dbReference type="ARBA" id="ARBA00022448"/>
    </source>
</evidence>
<evidence type="ECO:0000256" key="8">
    <source>
        <dbReference type="ARBA" id="ARBA00023170"/>
    </source>
</evidence>
<keyword evidence="2 10" id="KW-0813">Transport</keyword>
<keyword evidence="6 11" id="KW-0798">TonB box</keyword>
<evidence type="ECO:0000256" key="4">
    <source>
        <dbReference type="ARBA" id="ARBA00022692"/>
    </source>
</evidence>
<evidence type="ECO:0000256" key="12">
    <source>
        <dbReference type="SAM" id="SignalP"/>
    </source>
</evidence>
<dbReference type="Pfam" id="PF00593">
    <property type="entry name" value="TonB_dep_Rec_b-barrel"/>
    <property type="match status" value="1"/>
</dbReference>
<keyword evidence="7 10" id="KW-0472">Membrane</keyword>
<dbReference type="Pfam" id="PF13715">
    <property type="entry name" value="CarbopepD_reg_2"/>
    <property type="match status" value="1"/>
</dbReference>
<organism evidence="15 16">
    <name type="scientific">Flavobacterium suaedae</name>
    <dbReference type="NCBI Taxonomy" id="1767027"/>
    <lineage>
        <taxon>Bacteria</taxon>
        <taxon>Pseudomonadati</taxon>
        <taxon>Bacteroidota</taxon>
        <taxon>Flavobacteriia</taxon>
        <taxon>Flavobacteriales</taxon>
        <taxon>Flavobacteriaceae</taxon>
        <taxon>Flavobacterium</taxon>
    </lineage>
</organism>
<evidence type="ECO:0000256" key="3">
    <source>
        <dbReference type="ARBA" id="ARBA00022452"/>
    </source>
</evidence>
<accession>A0ABQ1K7F0</accession>
<keyword evidence="5 12" id="KW-0732">Signal</keyword>
<proteinExistence type="inferred from homology"/>
<dbReference type="InterPro" id="IPR037066">
    <property type="entry name" value="Plug_dom_sf"/>
</dbReference>
<evidence type="ECO:0000256" key="6">
    <source>
        <dbReference type="ARBA" id="ARBA00023077"/>
    </source>
</evidence>
<dbReference type="Gene3D" id="2.170.130.10">
    <property type="entry name" value="TonB-dependent receptor, plug domain"/>
    <property type="match status" value="1"/>
</dbReference>
<keyword evidence="9 10" id="KW-0998">Cell outer membrane</keyword>
<evidence type="ECO:0000259" key="14">
    <source>
        <dbReference type="Pfam" id="PF07715"/>
    </source>
</evidence>
<evidence type="ECO:0000256" key="11">
    <source>
        <dbReference type="RuleBase" id="RU003357"/>
    </source>
</evidence>
<keyword evidence="8" id="KW-0675">Receptor</keyword>
<evidence type="ECO:0000313" key="16">
    <source>
        <dbReference type="Proteomes" id="UP000615760"/>
    </source>
</evidence>
<evidence type="ECO:0000256" key="1">
    <source>
        <dbReference type="ARBA" id="ARBA00004571"/>
    </source>
</evidence>
<dbReference type="InterPro" id="IPR008969">
    <property type="entry name" value="CarboxyPept-like_regulatory"/>
</dbReference>
<evidence type="ECO:0000256" key="9">
    <source>
        <dbReference type="ARBA" id="ARBA00023237"/>
    </source>
</evidence>
<feature type="signal peptide" evidence="12">
    <location>
        <begin position="1"/>
        <end position="20"/>
    </location>
</feature>
<dbReference type="PANTHER" id="PTHR30069">
    <property type="entry name" value="TONB-DEPENDENT OUTER MEMBRANE RECEPTOR"/>
    <property type="match status" value="1"/>
</dbReference>
<dbReference type="SUPFAM" id="SSF49464">
    <property type="entry name" value="Carboxypeptidase regulatory domain-like"/>
    <property type="match status" value="1"/>
</dbReference>
<gene>
    <name evidence="15" type="ORF">GCM10007424_28580</name>
</gene>
<feature type="chain" id="PRO_5045746986" evidence="12">
    <location>
        <begin position="21"/>
        <end position="793"/>
    </location>
</feature>
<feature type="domain" description="TonB-dependent receptor plug" evidence="14">
    <location>
        <begin position="120"/>
        <end position="215"/>
    </location>
</feature>
<dbReference type="PROSITE" id="PS52016">
    <property type="entry name" value="TONB_DEPENDENT_REC_3"/>
    <property type="match status" value="1"/>
</dbReference>
<dbReference type="Proteomes" id="UP000615760">
    <property type="component" value="Unassembled WGS sequence"/>
</dbReference>
<comment type="subcellular location">
    <subcellularLocation>
        <location evidence="1 10">Cell outer membrane</location>
        <topology evidence="1 10">Multi-pass membrane protein</topology>
    </subcellularLocation>
</comment>
<dbReference type="RefSeq" id="WP_188622007.1">
    <property type="nucleotide sequence ID" value="NZ_BMJE01000010.1"/>
</dbReference>
<evidence type="ECO:0000313" key="15">
    <source>
        <dbReference type="EMBL" id="GGB86793.1"/>
    </source>
</evidence>
<protein>
    <submittedName>
        <fullName evidence="15">Membrane protein</fullName>
    </submittedName>
</protein>